<dbReference type="Pfam" id="PF01326">
    <property type="entry name" value="PPDK_N"/>
    <property type="match status" value="2"/>
</dbReference>
<feature type="domain" description="Rhodanese" evidence="3">
    <location>
        <begin position="152"/>
        <end position="240"/>
    </location>
</feature>
<dbReference type="InterPro" id="IPR051549">
    <property type="entry name" value="PEP_Utilizing_Enz"/>
</dbReference>
<dbReference type="InterPro" id="IPR002192">
    <property type="entry name" value="PPDK_AMP/ATP-bd"/>
</dbReference>
<dbReference type="GO" id="GO:0016301">
    <property type="term" value="F:kinase activity"/>
    <property type="evidence" value="ECO:0007669"/>
    <property type="project" value="InterPro"/>
</dbReference>
<dbReference type="SUPFAM" id="SSF52821">
    <property type="entry name" value="Rhodanese/Cell cycle control phosphatase"/>
    <property type="match status" value="2"/>
</dbReference>
<dbReference type="AlphaFoldDB" id="A0AAU9BW07"/>
<dbReference type="PROSITE" id="PS00380">
    <property type="entry name" value="RHODANESE_1"/>
    <property type="match status" value="1"/>
</dbReference>
<dbReference type="Pfam" id="PF02096">
    <property type="entry name" value="60KD_IMP"/>
    <property type="match status" value="1"/>
</dbReference>
<dbReference type="Gene3D" id="3.30.1490.20">
    <property type="entry name" value="ATP-grasp fold, A domain"/>
    <property type="match status" value="1"/>
</dbReference>
<dbReference type="PROSITE" id="PS50206">
    <property type="entry name" value="RHODANESE_3"/>
    <property type="match status" value="2"/>
</dbReference>
<feature type="transmembrane region" description="Helical" evidence="2">
    <location>
        <begin position="398"/>
        <end position="417"/>
    </location>
</feature>
<dbReference type="Pfam" id="PF00581">
    <property type="entry name" value="Rhodanese"/>
    <property type="match status" value="2"/>
</dbReference>
<reference evidence="5" key="1">
    <citation type="journal article" date="2024" name="Int. J. Syst. Evol. Microbiol.">
        <title>Methylomarinovum tepidoasis sp. nov., a moderately thermophilic methanotroph of the family Methylothermaceae isolated from a deep-sea hydrothermal field.</title>
        <authorList>
            <person name="Hirayama H."/>
            <person name="Takaki Y."/>
            <person name="Abe M."/>
            <person name="Miyazaki M."/>
            <person name="Uematsu K."/>
            <person name="Matsui Y."/>
            <person name="Takai K."/>
        </authorList>
    </citation>
    <scope>NUCLEOTIDE SEQUENCE [LARGE SCALE GENOMIC DNA]</scope>
    <source>
        <strain evidence="5">IT-9</strain>
    </source>
</reference>
<dbReference type="InterPro" id="IPR013815">
    <property type="entry name" value="ATP_grasp_subdomain_1"/>
</dbReference>
<feature type="transmembrane region" description="Helical" evidence="2">
    <location>
        <begin position="539"/>
        <end position="555"/>
    </location>
</feature>
<name>A0AAU9BW07_9GAMM</name>
<evidence type="ECO:0000256" key="1">
    <source>
        <dbReference type="RuleBase" id="RU003945"/>
    </source>
</evidence>
<dbReference type="GO" id="GO:0004792">
    <property type="term" value="F:thiosulfate-cyanide sulfurtransferase activity"/>
    <property type="evidence" value="ECO:0007669"/>
    <property type="project" value="InterPro"/>
</dbReference>
<feature type="domain" description="Rhodanese" evidence="3">
    <location>
        <begin position="272"/>
        <end position="347"/>
    </location>
</feature>
<evidence type="ECO:0000256" key="2">
    <source>
        <dbReference type="SAM" id="Phobius"/>
    </source>
</evidence>
<evidence type="ECO:0000313" key="5">
    <source>
        <dbReference type="Proteomes" id="UP001321825"/>
    </source>
</evidence>
<dbReference type="SUPFAM" id="SSF56059">
    <property type="entry name" value="Glutathione synthetase ATP-binding domain-like"/>
    <property type="match status" value="1"/>
</dbReference>
<dbReference type="KEGG" id="mcau:MIT9_P2582"/>
<dbReference type="GO" id="GO:0005524">
    <property type="term" value="F:ATP binding"/>
    <property type="evidence" value="ECO:0007669"/>
    <property type="project" value="InterPro"/>
</dbReference>
<sequence>MTTTTGHRRPTPFVWVSFLLITTPAWGIPSPDLLINFSASAAQLLGLLSVMVGGFAYRAGAHPACRTERRRQWRWVFRGALLGLAVSVGFNVFQYTQQLDEENRRLRLNLIRPSVEEGRQVGDVSLKTLSFSEQLQHPLGIGTDELARWLETGQPLNLIDIREPEEVEKGRIPGSWHIRYPDLRRQPERLLKPGARTVLLCFSGNRSSELCEYFHERGYDCRFLIGGYEKWIAENRPLEMAEGRSPDTLSDLPDYPNKDVLLETAQVVERVRKDNALFVDVRYPGDFDRGHLPGAVNLPIRKLPSAELESRLRALPKDRPVIAPCYDKRSCFYAQILGLRLSRLGYDFLGRYTLPHEFYLPRADKAHVAQWKASREGRSLLDWAAAPLEGAMLRLEALSGHLLIAIAILVAALRLGFWPWSLKAERDQLVQRRLAGEVQAIKDRFPDDEPRAGREIMRLYRRHGLTPGRNLIASLLQIGLFLVLFRVVDQAAKARPQAFAWLDDLGRPDPLHLLPAAVGLALLVYLEWTGGPRARPKRLLAWGFAVGIAALAWRLSAAVNLYLLMGVAMIALQSAVARWHFRRERRERFPEPVADDPGIVPLATAHRYRGSGNKAIRLGQMMAAGLPVPDGFVLTNRVLCGDLDESAWRRIRRLWRRLKCGRVAVRSSGVNEDGAEQSYAGVFESKLGVSWETLPQALEEVQASFRSVRASAYGGNGDEPAGVVVQKMVPARYAGVLFTEHPATSGCQLVEMVAGLGESLVSGTATPTAYRFGRLSGRLLEKEVPPIDLAPLLALGRQVEVLFGRPQDIEWAYADDRFYLLQARDITVSAADADPDEAERRRLLTLLRPYPATEPVLEQNELSELLPRPTPLSFSLMERLWAPGGSTDLACRLLGMPYDVAEDSPPLLVTVHCARPSLEKEEVM</sequence>
<dbReference type="Gene3D" id="3.30.470.20">
    <property type="entry name" value="ATP-grasp fold, B domain"/>
    <property type="match status" value="2"/>
</dbReference>
<gene>
    <name evidence="4" type="ORF">MIT9_P2582</name>
</gene>
<feature type="transmembrane region" description="Helical" evidence="2">
    <location>
        <begin position="34"/>
        <end position="55"/>
    </location>
</feature>
<dbReference type="Gene3D" id="3.40.250.10">
    <property type="entry name" value="Rhodanese-like domain"/>
    <property type="match status" value="2"/>
</dbReference>
<protein>
    <recommendedName>
        <fullName evidence="3">Rhodanese domain-containing protein</fullName>
    </recommendedName>
</protein>
<feature type="transmembrane region" description="Helical" evidence="2">
    <location>
        <begin position="12"/>
        <end position="28"/>
    </location>
</feature>
<dbReference type="PANTHER" id="PTHR43615:SF1">
    <property type="entry name" value="PPDK_N DOMAIN-CONTAINING PROTEIN"/>
    <property type="match status" value="1"/>
</dbReference>
<dbReference type="EMBL" id="AP024714">
    <property type="protein sequence ID" value="BCX82991.1"/>
    <property type="molecule type" value="Genomic_DNA"/>
</dbReference>
<proteinExistence type="inferred from homology"/>
<evidence type="ECO:0000313" key="4">
    <source>
        <dbReference type="EMBL" id="BCX82991.1"/>
    </source>
</evidence>
<dbReference type="InterPro" id="IPR001763">
    <property type="entry name" value="Rhodanese-like_dom"/>
</dbReference>
<dbReference type="PANTHER" id="PTHR43615">
    <property type="entry name" value="PHOSPHOENOLPYRUVATE SYNTHASE-RELATED"/>
    <property type="match status" value="1"/>
</dbReference>
<dbReference type="InterPro" id="IPR028055">
    <property type="entry name" value="YidC/Oxa/ALB_C"/>
</dbReference>
<evidence type="ECO:0000259" key="3">
    <source>
        <dbReference type="PROSITE" id="PS50206"/>
    </source>
</evidence>
<keyword evidence="5" id="KW-1185">Reference proteome</keyword>
<organism evidence="4 5">
    <name type="scientific">Methylomarinovum caldicuralii</name>
    <dbReference type="NCBI Taxonomy" id="438856"/>
    <lineage>
        <taxon>Bacteria</taxon>
        <taxon>Pseudomonadati</taxon>
        <taxon>Pseudomonadota</taxon>
        <taxon>Gammaproteobacteria</taxon>
        <taxon>Methylococcales</taxon>
        <taxon>Methylothermaceae</taxon>
        <taxon>Methylomarinovum</taxon>
    </lineage>
</organism>
<dbReference type="InterPro" id="IPR036873">
    <property type="entry name" value="Rhodanese-like_dom_sf"/>
</dbReference>
<dbReference type="CDD" id="cd00158">
    <property type="entry name" value="RHOD"/>
    <property type="match status" value="2"/>
</dbReference>
<keyword evidence="2" id="KW-0472">Membrane</keyword>
<feature type="transmembrane region" description="Helical" evidence="2">
    <location>
        <begin position="75"/>
        <end position="95"/>
    </location>
</feature>
<keyword evidence="2" id="KW-1133">Transmembrane helix</keyword>
<dbReference type="GO" id="GO:0016020">
    <property type="term" value="C:membrane"/>
    <property type="evidence" value="ECO:0007669"/>
    <property type="project" value="UniProtKB-SubCell"/>
</dbReference>
<dbReference type="RefSeq" id="WP_317705369.1">
    <property type="nucleotide sequence ID" value="NZ_AP024714.1"/>
</dbReference>
<dbReference type="InterPro" id="IPR001307">
    <property type="entry name" value="Thiosulphate_STrfase_CS"/>
</dbReference>
<feature type="transmembrane region" description="Helical" evidence="2">
    <location>
        <begin position="471"/>
        <end position="488"/>
    </location>
</feature>
<accession>A0AAU9BW07</accession>
<dbReference type="SMART" id="SM00450">
    <property type="entry name" value="RHOD"/>
    <property type="match status" value="2"/>
</dbReference>
<dbReference type="Proteomes" id="UP001321825">
    <property type="component" value="Chromosome"/>
</dbReference>
<feature type="transmembrane region" description="Helical" evidence="2">
    <location>
        <begin position="511"/>
        <end position="527"/>
    </location>
</feature>
<comment type="similarity">
    <text evidence="1">Belongs to the OXA1/ALB3/YidC family.</text>
</comment>
<keyword evidence="1 2" id="KW-0812">Transmembrane</keyword>
<comment type="subcellular location">
    <subcellularLocation>
        <location evidence="1">Membrane</location>
        <topology evidence="1">Multi-pass membrane protein</topology>
    </subcellularLocation>
</comment>